<feature type="domain" description="AB hydrolase-1" evidence="3">
    <location>
        <begin position="106"/>
        <end position="220"/>
    </location>
</feature>
<dbReference type="PANTHER" id="PTHR42886:SF29">
    <property type="entry name" value="PUMMELIG, ISOFORM A"/>
    <property type="match status" value="1"/>
</dbReference>
<reference evidence="4" key="1">
    <citation type="submission" date="2021-01" db="UniProtKB">
        <authorList>
            <consortium name="EnsemblMetazoa"/>
        </authorList>
    </citation>
    <scope>IDENTIFICATION</scope>
</reference>
<dbReference type="AlphaFoldDB" id="A0A7M7JJI0"/>
<evidence type="ECO:0000313" key="4">
    <source>
        <dbReference type="EnsemblMetazoa" id="XP_022652900"/>
    </source>
</evidence>
<dbReference type="InParanoid" id="A0A7M7JJI0"/>
<evidence type="ECO:0000313" key="5">
    <source>
        <dbReference type="Proteomes" id="UP000594260"/>
    </source>
</evidence>
<comment type="similarity">
    <text evidence="1">Belongs to the peptidase S33 family. ABHD4/ABHD5 subfamily.</text>
</comment>
<dbReference type="Pfam" id="PF00561">
    <property type="entry name" value="Abhydrolase_1"/>
    <property type="match status" value="1"/>
</dbReference>
<dbReference type="SUPFAM" id="SSF53474">
    <property type="entry name" value="alpha/beta-Hydrolases"/>
    <property type="match status" value="1"/>
</dbReference>
<keyword evidence="2" id="KW-0732">Signal</keyword>
<dbReference type="EnsemblMetazoa" id="XM_022797165">
    <property type="protein sequence ID" value="XP_022652900"/>
    <property type="gene ID" value="LOC111246860"/>
</dbReference>
<dbReference type="GO" id="GO:0052689">
    <property type="term" value="F:carboxylic ester hydrolase activity"/>
    <property type="evidence" value="ECO:0007669"/>
    <property type="project" value="TreeGrafter"/>
</dbReference>
<dbReference type="OrthoDB" id="7457040at2759"/>
<dbReference type="GeneID" id="111246860"/>
<accession>A0A7M7JJI0</accession>
<feature type="chain" id="PRO_5029895267" description="AB hydrolase-1 domain-containing protein" evidence="2">
    <location>
        <begin position="17"/>
        <end position="382"/>
    </location>
</feature>
<dbReference type="PRINTS" id="PR00111">
    <property type="entry name" value="ABHYDROLASE"/>
</dbReference>
<dbReference type="GO" id="GO:0005739">
    <property type="term" value="C:mitochondrion"/>
    <property type="evidence" value="ECO:0007669"/>
    <property type="project" value="TreeGrafter"/>
</dbReference>
<organism evidence="4 5">
    <name type="scientific">Varroa destructor</name>
    <name type="common">Honeybee mite</name>
    <dbReference type="NCBI Taxonomy" id="109461"/>
    <lineage>
        <taxon>Eukaryota</taxon>
        <taxon>Metazoa</taxon>
        <taxon>Ecdysozoa</taxon>
        <taxon>Arthropoda</taxon>
        <taxon>Chelicerata</taxon>
        <taxon>Arachnida</taxon>
        <taxon>Acari</taxon>
        <taxon>Parasitiformes</taxon>
        <taxon>Mesostigmata</taxon>
        <taxon>Gamasina</taxon>
        <taxon>Dermanyssoidea</taxon>
        <taxon>Varroidae</taxon>
        <taxon>Varroa</taxon>
    </lineage>
</organism>
<sequence>MYTIFLLKLIITVSSCRLQDVYRQVLIRKIVVRSSTTPTKTTKSRNLMSFASRDLLLRHKIGAPIKVTAKPYEIIDVDIGCLGDIRHCKIHTIKQVPSSSNPPGLPLLLVHGFGCGGAIFAPNLDALSETRDVYAIDMLGFGQSSRASLSNNALEAEIQMVHSIEMWRSRVKLDQFILLGHSLGGFVSSAYALRYSSRVHHLILEDPWGFAEFDPTRKNRLPLWGRAITNTLEYINVLSAIRAAGPAGFGMMKKILNARSYYMSGYLSHMPDTIPEYLYHCNVRRPTGEEFFRHISHKFGWTRHPMGKRMVEDLPISVGITFIFGTRTFITRKPSIILQNKRGEDNVVINVIDDCGHTIHLERPQEFNDIVRKTLARVDPVS</sequence>
<dbReference type="PANTHER" id="PTHR42886">
    <property type="entry name" value="RE40534P-RELATED"/>
    <property type="match status" value="1"/>
</dbReference>
<feature type="signal peptide" evidence="2">
    <location>
        <begin position="1"/>
        <end position="16"/>
    </location>
</feature>
<dbReference type="Gene3D" id="3.40.50.1820">
    <property type="entry name" value="alpha/beta hydrolase"/>
    <property type="match status" value="1"/>
</dbReference>
<dbReference type="InterPro" id="IPR000073">
    <property type="entry name" value="AB_hydrolase_1"/>
</dbReference>
<dbReference type="GO" id="GO:0006654">
    <property type="term" value="P:phosphatidic acid biosynthetic process"/>
    <property type="evidence" value="ECO:0007669"/>
    <property type="project" value="TreeGrafter"/>
</dbReference>
<evidence type="ECO:0000259" key="3">
    <source>
        <dbReference type="Pfam" id="PF00561"/>
    </source>
</evidence>
<dbReference type="Proteomes" id="UP000594260">
    <property type="component" value="Unplaced"/>
</dbReference>
<protein>
    <recommendedName>
        <fullName evidence="3">AB hydrolase-1 domain-containing protein</fullName>
    </recommendedName>
</protein>
<dbReference type="OMA" id="AFHSMMQ"/>
<dbReference type="GO" id="GO:0055088">
    <property type="term" value="P:lipid homeostasis"/>
    <property type="evidence" value="ECO:0007669"/>
    <property type="project" value="TreeGrafter"/>
</dbReference>
<dbReference type="KEGG" id="vde:111246860"/>
<dbReference type="GO" id="GO:0005811">
    <property type="term" value="C:lipid droplet"/>
    <property type="evidence" value="ECO:0007669"/>
    <property type="project" value="TreeGrafter"/>
</dbReference>
<evidence type="ECO:0000256" key="1">
    <source>
        <dbReference type="ARBA" id="ARBA00038097"/>
    </source>
</evidence>
<evidence type="ECO:0000256" key="2">
    <source>
        <dbReference type="SAM" id="SignalP"/>
    </source>
</evidence>
<proteinExistence type="inferred from homology"/>
<dbReference type="InterPro" id="IPR029058">
    <property type="entry name" value="AB_hydrolase_fold"/>
</dbReference>
<keyword evidence="5" id="KW-1185">Reference proteome</keyword>
<dbReference type="RefSeq" id="XP_022652900.1">
    <property type="nucleotide sequence ID" value="XM_022797165.1"/>
</dbReference>
<name>A0A7M7JJI0_VARDE</name>
<dbReference type="GO" id="GO:0042171">
    <property type="term" value="F:lysophosphatidic acid acyltransferase activity"/>
    <property type="evidence" value="ECO:0007669"/>
    <property type="project" value="TreeGrafter"/>
</dbReference>